<proteinExistence type="predicted"/>
<dbReference type="AlphaFoldDB" id="A0A816K141"/>
<dbReference type="EMBL" id="HG994366">
    <property type="protein sequence ID" value="CAF1906600.1"/>
    <property type="molecule type" value="Genomic_DNA"/>
</dbReference>
<evidence type="ECO:0000313" key="1">
    <source>
        <dbReference type="EMBL" id="CAF1906600.1"/>
    </source>
</evidence>
<reference evidence="1" key="1">
    <citation type="submission" date="2021-01" db="EMBL/GenBank/DDBJ databases">
        <authorList>
            <consortium name="Genoscope - CEA"/>
            <person name="William W."/>
        </authorList>
    </citation>
    <scope>NUCLEOTIDE SEQUENCE</scope>
</reference>
<sequence>MQVGSFFSLKFSSVSSRNYPGWIARSLALPFRFNHYLFASLILGELHSRLSALPLSRDLNTLS</sequence>
<accession>A0A816K141</accession>
<organism evidence="1">
    <name type="scientific">Brassica napus</name>
    <name type="common">Rape</name>
    <dbReference type="NCBI Taxonomy" id="3708"/>
    <lineage>
        <taxon>Eukaryota</taxon>
        <taxon>Viridiplantae</taxon>
        <taxon>Streptophyta</taxon>
        <taxon>Embryophyta</taxon>
        <taxon>Tracheophyta</taxon>
        <taxon>Spermatophyta</taxon>
        <taxon>Magnoliopsida</taxon>
        <taxon>eudicotyledons</taxon>
        <taxon>Gunneridae</taxon>
        <taxon>Pentapetalae</taxon>
        <taxon>rosids</taxon>
        <taxon>malvids</taxon>
        <taxon>Brassicales</taxon>
        <taxon>Brassicaceae</taxon>
        <taxon>Brassiceae</taxon>
        <taxon>Brassica</taxon>
    </lineage>
</organism>
<gene>
    <name evidence="1" type="ORF">DARMORV10_C02P26810.1</name>
</gene>
<dbReference type="Proteomes" id="UP001295469">
    <property type="component" value="Chromosome C02"/>
</dbReference>
<name>A0A816K141_BRANA</name>
<protein>
    <submittedName>
        <fullName evidence="1">(rape) hypothetical protein</fullName>
    </submittedName>
</protein>